<dbReference type="Gene3D" id="3.40.225.10">
    <property type="entry name" value="Class II aldolase/adducin N-terminal domain"/>
    <property type="match status" value="1"/>
</dbReference>
<dbReference type="GO" id="GO:0016301">
    <property type="term" value="F:kinase activity"/>
    <property type="evidence" value="ECO:0007669"/>
    <property type="project" value="UniProtKB-KW"/>
</dbReference>
<evidence type="ECO:0000259" key="1">
    <source>
        <dbReference type="Pfam" id="PF10120"/>
    </source>
</evidence>
<keyword evidence="3" id="KW-1185">Reference proteome</keyword>
<accession>A0A2V2NC60</accession>
<name>A0A2V2NC60_9EURY</name>
<gene>
    <name evidence="2" type="ORF">DK846_02445</name>
</gene>
<dbReference type="OrthoDB" id="26806at2157"/>
<dbReference type="SUPFAM" id="SSF53639">
    <property type="entry name" value="AraD/HMP-PK domain-like"/>
    <property type="match status" value="1"/>
</dbReference>
<dbReference type="InterPro" id="IPR019293">
    <property type="entry name" value="ThiN"/>
</dbReference>
<dbReference type="EMBL" id="QGMY01000002">
    <property type="protein sequence ID" value="PWR74038.1"/>
    <property type="molecule type" value="Genomic_DNA"/>
</dbReference>
<dbReference type="Pfam" id="PF10120">
    <property type="entry name" value="ThiN"/>
    <property type="match status" value="1"/>
</dbReference>
<feature type="domain" description="Thiamine-phosphate synthase ThiN" evidence="1">
    <location>
        <begin position="24"/>
        <end position="173"/>
    </location>
</feature>
<dbReference type="Proteomes" id="UP000245657">
    <property type="component" value="Unassembled WGS sequence"/>
</dbReference>
<evidence type="ECO:0000313" key="3">
    <source>
        <dbReference type="Proteomes" id="UP000245657"/>
    </source>
</evidence>
<organism evidence="2 3">
    <name type="scientific">Methanospirillum lacunae</name>
    <dbReference type="NCBI Taxonomy" id="668570"/>
    <lineage>
        <taxon>Archaea</taxon>
        <taxon>Methanobacteriati</taxon>
        <taxon>Methanobacteriota</taxon>
        <taxon>Stenosarchaea group</taxon>
        <taxon>Methanomicrobia</taxon>
        <taxon>Methanomicrobiales</taxon>
        <taxon>Methanospirillaceae</taxon>
        <taxon>Methanospirillum</taxon>
    </lineage>
</organism>
<evidence type="ECO:0000313" key="2">
    <source>
        <dbReference type="EMBL" id="PWR74038.1"/>
    </source>
</evidence>
<dbReference type="AlphaFoldDB" id="A0A2V2NC60"/>
<keyword evidence="2" id="KW-0418">Kinase</keyword>
<dbReference type="GeneID" id="97549392"/>
<proteinExistence type="predicted"/>
<reference evidence="2 3" key="1">
    <citation type="submission" date="2018-05" db="EMBL/GenBank/DDBJ databases">
        <title>Draft genome of Methanospirillum lacunae Ki8-1.</title>
        <authorList>
            <person name="Dueholm M.S."/>
            <person name="Nielsen P.H."/>
            <person name="Bakmann L.F."/>
            <person name="Otzen D.E."/>
        </authorList>
    </citation>
    <scope>NUCLEOTIDE SEQUENCE [LARGE SCALE GENOMIC DNA]</scope>
    <source>
        <strain evidence="2 3">Ki8-1</strain>
    </source>
</reference>
<keyword evidence="2" id="KW-0808">Transferase</keyword>
<protein>
    <submittedName>
        <fullName evidence="2">Phosphomethylpyrimidine kinase</fullName>
    </submittedName>
</protein>
<comment type="caution">
    <text evidence="2">The sequence shown here is derived from an EMBL/GenBank/DDBJ whole genome shotgun (WGS) entry which is preliminary data.</text>
</comment>
<dbReference type="InterPro" id="IPR036409">
    <property type="entry name" value="Aldolase_II/adducin_N_sf"/>
</dbReference>
<dbReference type="RefSeq" id="WP_109967317.1">
    <property type="nucleotide sequence ID" value="NZ_CP176093.1"/>
</dbReference>
<sequence length="188" mass="20733">MNYSHDCEEKEREISSGNLVLIRELESVIESLGEISHSEIAPAGGIVMAYARQGARTIDDVFAVIDGSIISSEDLPVCRMVLTATRFDPAIRCVAIVRYNPKIIEIADEMLMEVSSFNRAQEPPGDSSHDWGVAFCCEKSDGVPDLIYDTGCVGKEPLIRLLGENPTRVLASINRILTRIITTNFTEE</sequence>